<reference evidence="1 2" key="1">
    <citation type="submission" date="2010-08" db="EMBL/GenBank/DDBJ databases">
        <authorList>
            <person name="Muzny D."/>
            <person name="Qin X."/>
            <person name="Deng J."/>
            <person name="Jiang H."/>
            <person name="Liu Y."/>
            <person name="Qu J."/>
            <person name="Song X.-Z."/>
            <person name="Zhang L."/>
            <person name="Thornton R."/>
            <person name="Coyle M."/>
            <person name="Francisco L."/>
            <person name="Jackson L."/>
            <person name="Javaid M."/>
            <person name="Korchina V."/>
            <person name="Kovar C."/>
            <person name="Mata R."/>
            <person name="Mathew T."/>
            <person name="Ngo R."/>
            <person name="Nguyen L."/>
            <person name="Nguyen N."/>
            <person name="Okwuonu G."/>
            <person name="Ongeri F."/>
            <person name="Pham C."/>
            <person name="Simmons D."/>
            <person name="Wilczek-Boney K."/>
            <person name="Hale W."/>
            <person name="Jakkamsetti A."/>
            <person name="Pham P."/>
            <person name="Ruth R."/>
            <person name="San Lucas F."/>
            <person name="Warren J."/>
            <person name="Zhang J."/>
            <person name="Zhao Z."/>
            <person name="Zhou C."/>
            <person name="Zhu D."/>
            <person name="Lee S."/>
            <person name="Bess C."/>
            <person name="Blankenburg K."/>
            <person name="Forbes L."/>
            <person name="Fu Q."/>
            <person name="Gubbala S."/>
            <person name="Hirani K."/>
            <person name="Jayaseelan J.C."/>
            <person name="Lara F."/>
            <person name="Munidasa M."/>
            <person name="Palculict T."/>
            <person name="Patil S."/>
            <person name="Pu L.-L."/>
            <person name="Saada N."/>
            <person name="Tang L."/>
            <person name="Weissenberger G."/>
            <person name="Zhu Y."/>
            <person name="Hemphill L."/>
            <person name="Shang Y."/>
            <person name="Youmans B."/>
            <person name="Ayvaz T."/>
            <person name="Ross M."/>
            <person name="Santibanez J."/>
            <person name="Aqrawi P."/>
            <person name="Gross S."/>
            <person name="Joshi V."/>
            <person name="Fowler G."/>
            <person name="Nazareth L."/>
            <person name="Reid J."/>
            <person name="Worley K."/>
            <person name="Petrosino J."/>
            <person name="Highlander S."/>
            <person name="Gibbs R."/>
        </authorList>
    </citation>
    <scope>NUCLEOTIDE SEQUENCE [LARGE SCALE GENOMIC DNA]</scope>
    <source>
        <strain evidence="1 2">ATCC 27679</strain>
    </source>
</reference>
<gene>
    <name evidence="1" type="ORF">HMPREF0168_0192</name>
</gene>
<evidence type="ECO:0000313" key="2">
    <source>
        <dbReference type="Proteomes" id="UP000003323"/>
    </source>
</evidence>
<dbReference type="EMBL" id="AEEQ01000004">
    <property type="protein sequence ID" value="EFM42320.1"/>
    <property type="molecule type" value="Genomic_DNA"/>
</dbReference>
<comment type="caution">
    <text evidence="1">The sequence shown here is derived from an EMBL/GenBank/DDBJ whole genome shotgun (WGS) entry which is preliminary data.</text>
</comment>
<organism evidence="1 2">
    <name type="scientific">Bifidobacterium dentium ATCC 27679</name>
    <dbReference type="NCBI Taxonomy" id="871562"/>
    <lineage>
        <taxon>Bacteria</taxon>
        <taxon>Bacillati</taxon>
        <taxon>Actinomycetota</taxon>
        <taxon>Actinomycetes</taxon>
        <taxon>Bifidobacteriales</taxon>
        <taxon>Bifidobacteriaceae</taxon>
        <taxon>Bifidobacterium</taxon>
    </lineage>
</organism>
<dbReference type="Proteomes" id="UP000003323">
    <property type="component" value="Unassembled WGS sequence"/>
</dbReference>
<evidence type="ECO:0000313" key="1">
    <source>
        <dbReference type="EMBL" id="EFM42320.1"/>
    </source>
</evidence>
<name>E0Q4Y5_9BIFI</name>
<sequence>MLPQEWHRRVDLAASGPLSHIASNKTFANSPDMSLHSRGQRYAVSSQPDLKCSFEQKYNTSSQKKKNTLNVNFSYIFLSAINHWNHNVFPPIQTTKG</sequence>
<dbReference type="HOGENOM" id="CLU_2341145_0_0_11"/>
<accession>E0Q4Y5</accession>
<proteinExistence type="predicted"/>
<dbReference type="AlphaFoldDB" id="E0Q4Y5"/>
<protein>
    <submittedName>
        <fullName evidence="1">Uncharacterized protein</fullName>
    </submittedName>
</protein>